<dbReference type="NCBIfam" id="TIGR01143">
    <property type="entry name" value="murF"/>
    <property type="match status" value="1"/>
</dbReference>
<dbReference type="InterPro" id="IPR005863">
    <property type="entry name" value="UDP-N-AcMur_synth"/>
</dbReference>
<dbReference type="Pfam" id="PF02875">
    <property type="entry name" value="Mur_ligase_C"/>
    <property type="match status" value="1"/>
</dbReference>
<dbReference type="InterPro" id="IPR013221">
    <property type="entry name" value="Mur_ligase_cen"/>
</dbReference>
<keyword evidence="1 10" id="KW-0963">Cytoplasm</keyword>
<keyword evidence="8 10" id="KW-0131">Cell cycle</keyword>
<dbReference type="SUPFAM" id="SSF53244">
    <property type="entry name" value="MurD-like peptide ligases, peptide-binding domain"/>
    <property type="match status" value="1"/>
</dbReference>
<dbReference type="EMBL" id="JAASQL010000004">
    <property type="protein sequence ID" value="NIJ46018.1"/>
    <property type="molecule type" value="Genomic_DNA"/>
</dbReference>
<accession>A0ABX0UB27</accession>
<dbReference type="InterPro" id="IPR051046">
    <property type="entry name" value="MurCDEF_CellWall_CoF430Synth"/>
</dbReference>
<feature type="domain" description="Mur ligase N-terminal catalytic" evidence="12">
    <location>
        <begin position="18"/>
        <end position="84"/>
    </location>
</feature>
<comment type="caution">
    <text evidence="15">The sequence shown here is derived from an EMBL/GenBank/DDBJ whole genome shotgun (WGS) entry which is preliminary data.</text>
</comment>
<dbReference type="Pfam" id="PF01225">
    <property type="entry name" value="Mur_ligase"/>
    <property type="match status" value="1"/>
</dbReference>
<dbReference type="InterPro" id="IPR036615">
    <property type="entry name" value="Mur_ligase_C_dom_sf"/>
</dbReference>
<evidence type="ECO:0000256" key="10">
    <source>
        <dbReference type="HAMAP-Rule" id="MF_02019"/>
    </source>
</evidence>
<comment type="function">
    <text evidence="10 11">Involved in cell wall formation. Catalyzes the final step in the synthesis of UDP-N-acetylmuramoyl-pentapeptide, the precursor of murein.</text>
</comment>
<feature type="domain" description="Mur ligase central" evidence="14">
    <location>
        <begin position="97"/>
        <end position="270"/>
    </location>
</feature>
<dbReference type="InterPro" id="IPR004101">
    <property type="entry name" value="Mur_ligase_C"/>
</dbReference>
<keyword evidence="9 10" id="KW-0961">Cell wall biogenesis/degradation</keyword>
<gene>
    <name evidence="10" type="primary">murF</name>
    <name evidence="15" type="ORF">FHR24_002496</name>
</gene>
<sequence length="419" mass="47144">MKTLELHELFLNQKQNFTTDTRKITKGALFFALKGDRFNANTFTKQALEQGAAYVIIDEEEFYIDNRTILVPNVLEKLQQLAHYHREYLAIPIIALTGSNGKTTTKELVREILATQYKVSATVGNLNNHIGVPITLLSMTPETEIGVVEMGANHLKEIQHLCFIASPNFGYITNFGKAHLEGFGSEEGIIQGKSEMYNYIANAEGIAFVNQEAQRMVDEAEYCECIFINPHETPLLELTPYVQLAYNNQVIQSNLIGKYNYNNIIAAIAIGNHFNIDDENIKKAIEGYIPENNRSQILQKNSNQIILDAYNANPTSMEAALDNLNSLSDISKVVILGDMFELGNTSASEHKNIIQKVVNSKFTEAIFVGENFYKQKQDGAYFFSSYDELKNNFNFTFTNSTLLIKGSRGMALERILDVL</sequence>
<name>A0ABX0UB27_9FLAO</name>
<evidence type="ECO:0000259" key="13">
    <source>
        <dbReference type="Pfam" id="PF02875"/>
    </source>
</evidence>
<dbReference type="HAMAP" id="MF_02019">
    <property type="entry name" value="MurF"/>
    <property type="match status" value="1"/>
</dbReference>
<dbReference type="SUPFAM" id="SSF53623">
    <property type="entry name" value="MurD-like peptide ligases, catalytic domain"/>
    <property type="match status" value="1"/>
</dbReference>
<keyword evidence="3 10" id="KW-0132">Cell division</keyword>
<comment type="subcellular location">
    <subcellularLocation>
        <location evidence="10 11">Cytoplasm</location>
    </subcellularLocation>
</comment>
<evidence type="ECO:0000256" key="7">
    <source>
        <dbReference type="ARBA" id="ARBA00022984"/>
    </source>
</evidence>
<evidence type="ECO:0000256" key="9">
    <source>
        <dbReference type="ARBA" id="ARBA00023316"/>
    </source>
</evidence>
<evidence type="ECO:0000256" key="6">
    <source>
        <dbReference type="ARBA" id="ARBA00022960"/>
    </source>
</evidence>
<dbReference type="GO" id="GO:0047480">
    <property type="term" value="F:UDP-N-acetylmuramoyl-tripeptide-D-alanyl-D-alanine ligase activity"/>
    <property type="evidence" value="ECO:0007669"/>
    <property type="project" value="UniProtKB-EC"/>
</dbReference>
<evidence type="ECO:0000256" key="1">
    <source>
        <dbReference type="ARBA" id="ARBA00022490"/>
    </source>
</evidence>
<dbReference type="PANTHER" id="PTHR43024:SF1">
    <property type="entry name" value="UDP-N-ACETYLMURAMOYL-TRIPEPTIDE--D-ALANYL-D-ALANINE LIGASE"/>
    <property type="match status" value="1"/>
</dbReference>
<keyword evidence="2 10" id="KW-0436">Ligase</keyword>
<reference evidence="15 16" key="1">
    <citation type="submission" date="2020-03" db="EMBL/GenBank/DDBJ databases">
        <title>Genomic Encyclopedia of Type Strains, Phase IV (KMG-IV): sequencing the most valuable type-strain genomes for metagenomic binning, comparative biology and taxonomic classification.</title>
        <authorList>
            <person name="Goeker M."/>
        </authorList>
    </citation>
    <scope>NUCLEOTIDE SEQUENCE [LARGE SCALE GENOMIC DNA]</scope>
    <source>
        <strain evidence="15 16">DSM 101599</strain>
    </source>
</reference>
<keyword evidence="4 10" id="KW-0547">Nucleotide-binding</keyword>
<evidence type="ECO:0000313" key="16">
    <source>
        <dbReference type="Proteomes" id="UP000745859"/>
    </source>
</evidence>
<keyword evidence="5 10" id="KW-0067">ATP-binding</keyword>
<keyword evidence="7 10" id="KW-0573">Peptidoglycan synthesis</keyword>
<dbReference type="Gene3D" id="3.40.1390.10">
    <property type="entry name" value="MurE/MurF, N-terminal domain"/>
    <property type="match status" value="1"/>
</dbReference>
<dbReference type="RefSeq" id="WP_167189271.1">
    <property type="nucleotide sequence ID" value="NZ_JAASQL010000004.1"/>
</dbReference>
<evidence type="ECO:0000259" key="12">
    <source>
        <dbReference type="Pfam" id="PF01225"/>
    </source>
</evidence>
<evidence type="ECO:0000256" key="5">
    <source>
        <dbReference type="ARBA" id="ARBA00022840"/>
    </source>
</evidence>
<dbReference type="PANTHER" id="PTHR43024">
    <property type="entry name" value="UDP-N-ACETYLMURAMOYL-TRIPEPTIDE--D-ALANYL-D-ALANINE LIGASE"/>
    <property type="match status" value="1"/>
</dbReference>
<evidence type="ECO:0000313" key="15">
    <source>
        <dbReference type="EMBL" id="NIJ46018.1"/>
    </source>
</evidence>
<comment type="pathway">
    <text evidence="10 11">Cell wall biogenesis; peptidoglycan biosynthesis.</text>
</comment>
<dbReference type="Gene3D" id="3.90.190.20">
    <property type="entry name" value="Mur ligase, C-terminal domain"/>
    <property type="match status" value="1"/>
</dbReference>
<evidence type="ECO:0000256" key="8">
    <source>
        <dbReference type="ARBA" id="ARBA00023306"/>
    </source>
</evidence>
<dbReference type="InterPro" id="IPR000713">
    <property type="entry name" value="Mur_ligase_N"/>
</dbReference>
<feature type="domain" description="Mur ligase C-terminal" evidence="13">
    <location>
        <begin position="294"/>
        <end position="374"/>
    </location>
</feature>
<evidence type="ECO:0000256" key="4">
    <source>
        <dbReference type="ARBA" id="ARBA00022741"/>
    </source>
</evidence>
<keyword evidence="6 10" id="KW-0133">Cell shape</keyword>
<evidence type="ECO:0000259" key="14">
    <source>
        <dbReference type="Pfam" id="PF08245"/>
    </source>
</evidence>
<dbReference type="Proteomes" id="UP000745859">
    <property type="component" value="Unassembled WGS sequence"/>
</dbReference>
<dbReference type="SUPFAM" id="SSF63418">
    <property type="entry name" value="MurE/MurF N-terminal domain"/>
    <property type="match status" value="1"/>
</dbReference>
<dbReference type="Pfam" id="PF08245">
    <property type="entry name" value="Mur_ligase_M"/>
    <property type="match status" value="1"/>
</dbReference>
<protein>
    <recommendedName>
        <fullName evidence="10 11">UDP-N-acetylmuramoyl-tripeptide--D-alanyl-D-alanine ligase</fullName>
        <ecNumber evidence="10 11">6.3.2.10</ecNumber>
    </recommendedName>
    <alternativeName>
        <fullName evidence="10">D-alanyl-D-alanine-adding enzyme</fullName>
    </alternativeName>
</protein>
<organism evidence="15 16">
    <name type="scientific">Wenyingzhuangia heitensis</name>
    <dbReference type="NCBI Taxonomy" id="1487859"/>
    <lineage>
        <taxon>Bacteria</taxon>
        <taxon>Pseudomonadati</taxon>
        <taxon>Bacteroidota</taxon>
        <taxon>Flavobacteriia</taxon>
        <taxon>Flavobacteriales</taxon>
        <taxon>Flavobacteriaceae</taxon>
        <taxon>Wenyingzhuangia</taxon>
    </lineage>
</organism>
<feature type="binding site" evidence="10">
    <location>
        <begin position="98"/>
        <end position="104"/>
    </location>
    <ligand>
        <name>ATP</name>
        <dbReference type="ChEBI" id="CHEBI:30616"/>
    </ligand>
</feature>
<evidence type="ECO:0000256" key="3">
    <source>
        <dbReference type="ARBA" id="ARBA00022618"/>
    </source>
</evidence>
<dbReference type="InterPro" id="IPR036565">
    <property type="entry name" value="Mur-like_cat_sf"/>
</dbReference>
<keyword evidence="16" id="KW-1185">Reference proteome</keyword>
<dbReference type="InterPro" id="IPR035911">
    <property type="entry name" value="MurE/MurF_N"/>
</dbReference>
<comment type="similarity">
    <text evidence="10">Belongs to the MurCDEF family. MurF subfamily.</text>
</comment>
<proteinExistence type="inferred from homology"/>
<evidence type="ECO:0000256" key="11">
    <source>
        <dbReference type="RuleBase" id="RU004136"/>
    </source>
</evidence>
<evidence type="ECO:0000256" key="2">
    <source>
        <dbReference type="ARBA" id="ARBA00022598"/>
    </source>
</evidence>
<dbReference type="Gene3D" id="3.40.1190.10">
    <property type="entry name" value="Mur-like, catalytic domain"/>
    <property type="match status" value="1"/>
</dbReference>
<comment type="catalytic activity">
    <reaction evidence="10 11">
        <text>D-alanyl-D-alanine + UDP-N-acetyl-alpha-D-muramoyl-L-alanyl-gamma-D-glutamyl-meso-2,6-diaminopimelate + ATP = UDP-N-acetyl-alpha-D-muramoyl-L-alanyl-gamma-D-glutamyl-meso-2,6-diaminopimeloyl-D-alanyl-D-alanine + ADP + phosphate + H(+)</text>
        <dbReference type="Rhea" id="RHEA:28374"/>
        <dbReference type="ChEBI" id="CHEBI:15378"/>
        <dbReference type="ChEBI" id="CHEBI:30616"/>
        <dbReference type="ChEBI" id="CHEBI:43474"/>
        <dbReference type="ChEBI" id="CHEBI:57822"/>
        <dbReference type="ChEBI" id="CHEBI:61386"/>
        <dbReference type="ChEBI" id="CHEBI:83905"/>
        <dbReference type="ChEBI" id="CHEBI:456216"/>
        <dbReference type="EC" id="6.3.2.10"/>
    </reaction>
</comment>
<dbReference type="EC" id="6.3.2.10" evidence="10 11"/>